<accession>A0A1I0K3D4</accession>
<evidence type="ECO:0000256" key="8">
    <source>
        <dbReference type="RuleBase" id="RU366003"/>
    </source>
</evidence>
<dbReference type="PANTHER" id="PTHR21039">
    <property type="entry name" value="HISTIDINOL PHOSPHATASE-RELATED"/>
    <property type="match status" value="1"/>
</dbReference>
<dbReference type="InterPro" id="IPR010140">
    <property type="entry name" value="Histidinol_P_phosphatase_HisJ"/>
</dbReference>
<evidence type="ECO:0000313" key="10">
    <source>
        <dbReference type="EMBL" id="SEU17581.1"/>
    </source>
</evidence>
<keyword evidence="6 8" id="KW-0368">Histidine biosynthesis</keyword>
<dbReference type="Gene3D" id="3.20.20.140">
    <property type="entry name" value="Metal-dependent hydrolases"/>
    <property type="match status" value="1"/>
</dbReference>
<dbReference type="GO" id="GO:0000105">
    <property type="term" value="P:L-histidine biosynthetic process"/>
    <property type="evidence" value="ECO:0007669"/>
    <property type="project" value="UniProtKB-UniRule"/>
</dbReference>
<dbReference type="GO" id="GO:0004401">
    <property type="term" value="F:histidinol-phosphatase activity"/>
    <property type="evidence" value="ECO:0007669"/>
    <property type="project" value="UniProtKB-UniRule"/>
</dbReference>
<keyword evidence="4 8" id="KW-0028">Amino-acid biosynthesis</keyword>
<reference evidence="11" key="1">
    <citation type="submission" date="2016-10" db="EMBL/GenBank/DDBJ databases">
        <authorList>
            <person name="Varghese N."/>
            <person name="Submissions S."/>
        </authorList>
    </citation>
    <scope>NUCLEOTIDE SEQUENCE [LARGE SCALE GENOMIC DNA]</scope>
    <source>
        <strain evidence="11">NLAE-zl-G277</strain>
    </source>
</reference>
<dbReference type="Proteomes" id="UP000198508">
    <property type="component" value="Unassembled WGS sequence"/>
</dbReference>
<evidence type="ECO:0000256" key="3">
    <source>
        <dbReference type="ARBA" id="ARBA00013085"/>
    </source>
</evidence>
<dbReference type="STRING" id="460384.SAMN05216313_1434"/>
<dbReference type="SUPFAM" id="SSF89550">
    <property type="entry name" value="PHP domain-like"/>
    <property type="match status" value="1"/>
</dbReference>
<dbReference type="GO" id="GO:0005737">
    <property type="term" value="C:cytoplasm"/>
    <property type="evidence" value="ECO:0007669"/>
    <property type="project" value="TreeGrafter"/>
</dbReference>
<dbReference type="Pfam" id="PF02811">
    <property type="entry name" value="PHP"/>
    <property type="match status" value="1"/>
</dbReference>
<evidence type="ECO:0000256" key="4">
    <source>
        <dbReference type="ARBA" id="ARBA00022605"/>
    </source>
</evidence>
<comment type="catalytic activity">
    <reaction evidence="7 8">
        <text>L-histidinol phosphate + H2O = L-histidinol + phosphate</text>
        <dbReference type="Rhea" id="RHEA:14465"/>
        <dbReference type="ChEBI" id="CHEBI:15377"/>
        <dbReference type="ChEBI" id="CHEBI:43474"/>
        <dbReference type="ChEBI" id="CHEBI:57699"/>
        <dbReference type="ChEBI" id="CHEBI:57980"/>
        <dbReference type="EC" id="3.1.3.15"/>
    </reaction>
</comment>
<dbReference type="InterPro" id="IPR004013">
    <property type="entry name" value="PHP_dom"/>
</dbReference>
<sequence>MVDGHIHIERGKYTLEWIGQFVNKGLEQGLDEIWLLEHCYRFQEFVPMYDSVCAYSEYVDQWFHKVAGVLQLEDYLRLIHKVRESSFPIRIKFGLEICYFKEFESLVADLTKDKGFDFLLGSVHFVDDFAYDHKAEHWNNVDVDRIYQGYFESSVELIQSGLFDGIAHPDCIKLFGHTPTFSLDEYYEEMAQALSAQNMYAEQSSGINRRCPDTAELGMNQDMLKCMKKHNIKIVTVSDAHCPEDVGWKILELNRLIAEA</sequence>
<dbReference type="EMBL" id="FOIM01000043">
    <property type="protein sequence ID" value="SEU17581.1"/>
    <property type="molecule type" value="Genomic_DNA"/>
</dbReference>
<evidence type="ECO:0000256" key="1">
    <source>
        <dbReference type="ARBA" id="ARBA00004970"/>
    </source>
</evidence>
<comment type="similarity">
    <text evidence="2 8">Belongs to the PHP hydrolase family. HisK subfamily.</text>
</comment>
<organism evidence="10 11">
    <name type="scientific">Enterocloster lavalensis</name>
    <dbReference type="NCBI Taxonomy" id="460384"/>
    <lineage>
        <taxon>Bacteria</taxon>
        <taxon>Bacillati</taxon>
        <taxon>Bacillota</taxon>
        <taxon>Clostridia</taxon>
        <taxon>Lachnospirales</taxon>
        <taxon>Lachnospiraceae</taxon>
        <taxon>Enterocloster</taxon>
    </lineage>
</organism>
<keyword evidence="11" id="KW-1185">Reference proteome</keyword>
<keyword evidence="5 8" id="KW-0378">Hydrolase</keyword>
<evidence type="ECO:0000313" key="11">
    <source>
        <dbReference type="Proteomes" id="UP000198508"/>
    </source>
</evidence>
<dbReference type="InterPro" id="IPR016195">
    <property type="entry name" value="Pol/histidinol_Pase-like"/>
</dbReference>
<evidence type="ECO:0000256" key="7">
    <source>
        <dbReference type="ARBA" id="ARBA00049158"/>
    </source>
</evidence>
<protein>
    <recommendedName>
        <fullName evidence="3 8">Histidinol-phosphatase</fullName>
        <shortName evidence="8">HolPase</shortName>
        <ecNumber evidence="3 8">3.1.3.15</ecNumber>
    </recommendedName>
</protein>
<dbReference type="RefSeq" id="WP_092370873.1">
    <property type="nucleotide sequence ID" value="NZ_FOIM01000043.1"/>
</dbReference>
<evidence type="ECO:0000259" key="9">
    <source>
        <dbReference type="Pfam" id="PF02811"/>
    </source>
</evidence>
<gene>
    <name evidence="10" type="ORF">SAMN05216313_1434</name>
</gene>
<dbReference type="AlphaFoldDB" id="A0A1I0K3D4"/>
<dbReference type="PANTHER" id="PTHR21039:SF0">
    <property type="entry name" value="HISTIDINOL-PHOSPHATASE"/>
    <property type="match status" value="1"/>
</dbReference>
<dbReference type="UniPathway" id="UPA00031">
    <property type="reaction ID" value="UER00013"/>
</dbReference>
<proteinExistence type="inferred from homology"/>
<dbReference type="EC" id="3.1.3.15" evidence="3 8"/>
<evidence type="ECO:0000256" key="5">
    <source>
        <dbReference type="ARBA" id="ARBA00022801"/>
    </source>
</evidence>
<name>A0A1I0K3D4_9FIRM</name>
<comment type="pathway">
    <text evidence="1 8">Amino-acid biosynthesis; L-histidine biosynthesis; L-histidine from 5-phospho-alpha-D-ribose 1-diphosphate: step 8/9.</text>
</comment>
<evidence type="ECO:0000256" key="2">
    <source>
        <dbReference type="ARBA" id="ARBA00009152"/>
    </source>
</evidence>
<evidence type="ECO:0000256" key="6">
    <source>
        <dbReference type="ARBA" id="ARBA00023102"/>
    </source>
</evidence>
<feature type="domain" description="PHP" evidence="9">
    <location>
        <begin position="5"/>
        <end position="202"/>
    </location>
</feature>
<dbReference type="GeneID" id="93281199"/>